<evidence type="ECO:0000313" key="3">
    <source>
        <dbReference type="EMBL" id="JAD06492.1"/>
    </source>
</evidence>
<gene>
    <name evidence="3" type="ORF">g.52345</name>
</gene>
<name>A0A0A1X5U2_ZEUCU</name>
<accession>A0A0A1X5U2</accession>
<reference evidence="3" key="2">
    <citation type="journal article" date="2015" name="Gigascience">
        <title>Reconstructing a comprehensive transcriptome assembly of a white-pupal translocated strain of the pest fruit fly Bactrocera cucurbitae.</title>
        <authorList>
            <person name="Sim S.B."/>
            <person name="Calla B."/>
            <person name="Hall B."/>
            <person name="DeRego T."/>
            <person name="Geib S.M."/>
        </authorList>
    </citation>
    <scope>NUCLEOTIDE SEQUENCE</scope>
</reference>
<feature type="coiled-coil region" evidence="1">
    <location>
        <begin position="284"/>
        <end position="311"/>
    </location>
</feature>
<evidence type="ECO:0000256" key="2">
    <source>
        <dbReference type="SAM" id="MobiDB-lite"/>
    </source>
</evidence>
<dbReference type="EMBL" id="GBXI01007800">
    <property type="protein sequence ID" value="JAD06492.1"/>
    <property type="molecule type" value="Transcribed_RNA"/>
</dbReference>
<feature type="compositionally biased region" description="Basic and acidic residues" evidence="2">
    <location>
        <begin position="127"/>
        <end position="139"/>
    </location>
</feature>
<feature type="region of interest" description="Disordered" evidence="2">
    <location>
        <begin position="121"/>
        <end position="148"/>
    </location>
</feature>
<feature type="region of interest" description="Disordered" evidence="2">
    <location>
        <begin position="755"/>
        <end position="775"/>
    </location>
</feature>
<feature type="compositionally biased region" description="Basic and acidic residues" evidence="2">
    <location>
        <begin position="976"/>
        <end position="989"/>
    </location>
</feature>
<feature type="compositionally biased region" description="Polar residues" evidence="2">
    <location>
        <begin position="419"/>
        <end position="435"/>
    </location>
</feature>
<feature type="compositionally biased region" description="Polar residues" evidence="2">
    <location>
        <begin position="762"/>
        <end position="775"/>
    </location>
</feature>
<feature type="region of interest" description="Disordered" evidence="2">
    <location>
        <begin position="965"/>
        <end position="989"/>
    </location>
</feature>
<evidence type="ECO:0000256" key="1">
    <source>
        <dbReference type="SAM" id="Coils"/>
    </source>
</evidence>
<feature type="region of interest" description="Disordered" evidence="2">
    <location>
        <begin position="607"/>
        <end position="626"/>
    </location>
</feature>
<feature type="region of interest" description="Disordered" evidence="2">
    <location>
        <begin position="675"/>
        <end position="699"/>
    </location>
</feature>
<organism evidence="3">
    <name type="scientific">Zeugodacus cucurbitae</name>
    <name type="common">Melon fruit fly</name>
    <name type="synonym">Bactrocera cucurbitae</name>
    <dbReference type="NCBI Taxonomy" id="28588"/>
    <lineage>
        <taxon>Eukaryota</taxon>
        <taxon>Metazoa</taxon>
        <taxon>Ecdysozoa</taxon>
        <taxon>Arthropoda</taxon>
        <taxon>Hexapoda</taxon>
        <taxon>Insecta</taxon>
        <taxon>Pterygota</taxon>
        <taxon>Neoptera</taxon>
        <taxon>Endopterygota</taxon>
        <taxon>Diptera</taxon>
        <taxon>Brachycera</taxon>
        <taxon>Muscomorpha</taxon>
        <taxon>Tephritoidea</taxon>
        <taxon>Tephritidae</taxon>
        <taxon>Zeugodacus</taxon>
        <taxon>Zeugodacus</taxon>
    </lineage>
</organism>
<feature type="region of interest" description="Disordered" evidence="2">
    <location>
        <begin position="1107"/>
        <end position="1131"/>
    </location>
</feature>
<feature type="compositionally biased region" description="Acidic residues" evidence="2">
    <location>
        <begin position="341"/>
        <end position="350"/>
    </location>
</feature>
<proteinExistence type="predicted"/>
<feature type="compositionally biased region" description="Acidic residues" evidence="2">
    <location>
        <begin position="965"/>
        <end position="975"/>
    </location>
</feature>
<sequence>MGPVTESQKQQNDYMQKVNEMQKLLPYLEQRITNTILLEDNTEELQKLKILQRLLCGQAALDDSLTPEELDKYAALLQNDITKTLAPTTTPALTPTALVDSNNHDDIHNDKCSTLSKTAECENANESNKDGKESLETAKHTSSNTTTSVVEIKTPISEENIIKSQDKCSKINEATGNEFKSAEAFDTVNKNIENTDETLQDKNKSIQLNICNKDAAEQEVLIKINASENIGLRNDQDKSDATDECTLVNKKKNAALNSKASTQLENADEGKEIVEQNVSLNSKVSTELENVDEVKEIVEQTEEKQTQIEDSKITTEDAEELEYEGVELIKIPEETVEDEMILPDSVDEGDYVVHSSDDEEDKESKEKEDDEEDLINCGEKNKSEANKTCVENSAKLVGNRVIENEEETIQVDASKRNVSECSQEPSENDNEYSTSEEARAAGQPEVVESSDTLTCSIEENNSAHVEFAIEMHTQTDNAPEFEETTHIADPLGQYDSTLVAARESTVNSVEDAQKLSTDTNDDDDVEIIESRNSPICLDTDDEDESDGVNTPVDPTAITTITQSSTVNKNVCKEKRIQETNASALLATTSIIKTTKSITETINLLDSSDEDEVSSKNTKHSNNRCNNAATGSRAMLKIPAVTMGKKRTLLPTSHAPKSLKFSQVSTRISTTPVGRVLPTKSAASGGVNQKTPRSVLHLPPTTFKPTPQSNFLNAVNLLPAAATTGDNPLAFAATLSNKNIIIPNAFYANRRTTNSNELEEDATTQPSSSTHSLRSPLAITQQQGRRVYRDWLEEFIDNFADPQQIVSHSCLVLLQSALKYRAFLRIKDLRIALNIKACTSNGTADVQLRRELYNSFFLNDCRLSGEGMRFCTDACTQIGNNVTLMTDARTGRITMRTSTYEELVAKYGGTNDIIDDKKKRNKIDKEYTPAKYYEKKVEESNVGQGERRKSLRQHRTRCYDETFLYEPEEVDDDETPSAEKKAATDKRRQDEQMMALVQRKAEEKRLEAKRQREQQVKSFESAYLEMFAKSLCGKNGKTPTAITNSVGSTINRSKNVFTATIANSQIVIDDVDEQSLEDDEPRSHRIYKVVPTRLLAAPKRAEKTTIVIEDEDEDAPRPKRGRPRKQDLSNLKTQVKRNEPELITCDSTSGDSTSIDDELLLEPDENVPKNVNVNWHAGSDWCKICNKRIPRTVSHYVNEHPDCEVFISRLPKTALARLRKQGGQILEMRPYMNGQEQYAAECVFCNKTCCFKIPYWYQHYSMHTGEYAFRCSGCNTRKTTRSAMMAHINQPCRKRGKLLEDYIYNARARQIEMRVCKLCNYMQLNRRNVIKHLRTQHGLAQMTTKHIDSIILLRLPESTVDRVQVANELMDLSSGGDESNNQMAMTFNYDNFNEVGQAGLWDDGDPTDDLSYMICGMLDVELKSGDD</sequence>
<feature type="region of interest" description="Disordered" evidence="2">
    <location>
        <begin position="411"/>
        <end position="451"/>
    </location>
</feature>
<reference evidence="3" key="1">
    <citation type="submission" date="2014-11" db="EMBL/GenBank/DDBJ databases">
        <authorList>
            <person name="Geib S."/>
        </authorList>
    </citation>
    <scope>NUCLEOTIDE SEQUENCE</scope>
</reference>
<keyword evidence="1" id="KW-0175">Coiled coil</keyword>
<feature type="region of interest" description="Disordered" evidence="2">
    <location>
        <begin position="341"/>
        <end position="379"/>
    </location>
</feature>
<protein>
    <submittedName>
        <fullName evidence="3">Uncharacterized protein</fullName>
    </submittedName>
</protein>